<gene>
    <name evidence="2" type="ORF">WL1483_593</name>
</gene>
<dbReference type="Gene3D" id="3.60.10.10">
    <property type="entry name" value="Endonuclease/exonuclease/phosphatase"/>
    <property type="match status" value="1"/>
</dbReference>
<sequence length="363" mass="40284">MTSLRVATFNVAFDRPAPGGLNRQMARGDHPQIRRVAAIIQRIRPDVILLCEFDHDGEGHDRRGLDDFVRHYLGVSQEGENPIAYDHRWLIPTNTGERLPFDLDGDGEIRPPRDCYGFGDFHGQYGMALLSRFPLVPEAIRSFRHFRWRDMPSSLLPAALSEAACDGLRLSSKNHIDVPLQIGGQRLHLLAMHPTPPIINEFNRRRNHDELRLFLDYLDGAPYLVDDVGVRGGVCADPFVLLGDFNADPADGDGGRTMMQRLLAHCRIHPACQEAPRSTGAASLARARGHGLRGEPANWTHIRPLRLDYVLPSRECEVLGSGVFWPAVGEPGYELVVDPVGGEGKGGSSDHRLVWVDLALAVN</sequence>
<dbReference type="InterPro" id="IPR005135">
    <property type="entry name" value="Endo/exonuclease/phosphatase"/>
</dbReference>
<dbReference type="InterPro" id="IPR036691">
    <property type="entry name" value="Endo/exonu/phosph_ase_sf"/>
</dbReference>
<feature type="domain" description="Endonuclease/exonuclease/phosphatase" evidence="1">
    <location>
        <begin position="7"/>
        <end position="351"/>
    </location>
</feature>
<name>A0A0S2SEA2_9GAMM</name>
<dbReference type="GO" id="GO:0003824">
    <property type="term" value="F:catalytic activity"/>
    <property type="evidence" value="ECO:0007669"/>
    <property type="project" value="InterPro"/>
</dbReference>
<evidence type="ECO:0000313" key="2">
    <source>
        <dbReference type="EMBL" id="ALP40012.1"/>
    </source>
</evidence>
<dbReference type="SUPFAM" id="SSF56219">
    <property type="entry name" value="DNase I-like"/>
    <property type="match status" value="1"/>
</dbReference>
<evidence type="ECO:0000313" key="3">
    <source>
        <dbReference type="Proteomes" id="UP000058114"/>
    </source>
</evidence>
<dbReference type="Proteomes" id="UP000058114">
    <property type="component" value="Chromosome"/>
</dbReference>
<reference evidence="2 3" key="2">
    <citation type="journal article" date="2016" name="Genome Announc.">
        <title>Complete Genome Sequence of the Highly Virulent Aeromonas schubertii Strain WL1483, Isolated from Diseased Snakehead Fish (Channa argus) in China.</title>
        <authorList>
            <person name="Liu L."/>
            <person name="Li N."/>
            <person name="Zhang D."/>
            <person name="Fu X."/>
            <person name="Shi C."/>
            <person name="Lin Q."/>
            <person name="Hao G."/>
        </authorList>
    </citation>
    <scope>NUCLEOTIDE SEQUENCE [LARGE SCALE GENOMIC DNA]</scope>
    <source>
        <strain evidence="2 3">WL1483</strain>
    </source>
</reference>
<dbReference type="EMBL" id="CP013067">
    <property type="protein sequence ID" value="ALP40012.1"/>
    <property type="molecule type" value="Genomic_DNA"/>
</dbReference>
<dbReference type="Pfam" id="PF03372">
    <property type="entry name" value="Exo_endo_phos"/>
    <property type="match status" value="1"/>
</dbReference>
<evidence type="ECO:0000259" key="1">
    <source>
        <dbReference type="Pfam" id="PF03372"/>
    </source>
</evidence>
<dbReference type="PATRIC" id="fig|652.5.peg.4316"/>
<dbReference type="AlphaFoldDB" id="A0A0S2SEA2"/>
<dbReference type="RefSeq" id="WP_060588072.1">
    <property type="nucleotide sequence ID" value="NZ_CP013067.1"/>
</dbReference>
<dbReference type="KEGG" id="asr:WL1483_593"/>
<protein>
    <recommendedName>
        <fullName evidence="1">Endonuclease/exonuclease/phosphatase domain-containing protein</fullName>
    </recommendedName>
</protein>
<reference evidence="3" key="1">
    <citation type="submission" date="2015-10" db="EMBL/GenBank/DDBJ databases">
        <title>Complete Genome Sequence of Aeromonas schubertii strain WL1483.</title>
        <authorList>
            <person name="Liu L."/>
        </authorList>
    </citation>
    <scope>NUCLEOTIDE SEQUENCE [LARGE SCALE GENOMIC DNA]</scope>
    <source>
        <strain evidence="3">WL1483</strain>
    </source>
</reference>
<proteinExistence type="predicted"/>
<organism evidence="2 3">
    <name type="scientific">Aeromonas schubertii</name>
    <dbReference type="NCBI Taxonomy" id="652"/>
    <lineage>
        <taxon>Bacteria</taxon>
        <taxon>Pseudomonadati</taxon>
        <taxon>Pseudomonadota</taxon>
        <taxon>Gammaproteobacteria</taxon>
        <taxon>Aeromonadales</taxon>
        <taxon>Aeromonadaceae</taxon>
        <taxon>Aeromonas</taxon>
    </lineage>
</organism>
<accession>A0A0S2SEA2</accession>